<accession>A0A194R747</accession>
<dbReference type="SUPFAM" id="SSF47565">
    <property type="entry name" value="Insect pheromone/odorant-binding proteins"/>
    <property type="match status" value="1"/>
</dbReference>
<protein>
    <submittedName>
        <fullName evidence="1">Uncharacterized protein</fullName>
    </submittedName>
</protein>
<dbReference type="EMBL" id="KQ460870">
    <property type="protein sequence ID" value="KPJ11691.1"/>
    <property type="molecule type" value="Genomic_DNA"/>
</dbReference>
<dbReference type="GO" id="GO:0005549">
    <property type="term" value="F:odorant binding"/>
    <property type="evidence" value="ECO:0007669"/>
    <property type="project" value="InterPro"/>
</dbReference>
<dbReference type="Pfam" id="PF01395">
    <property type="entry name" value="PBP_GOBP"/>
    <property type="match status" value="1"/>
</dbReference>
<keyword evidence="2" id="KW-1185">Reference proteome</keyword>
<evidence type="ECO:0000313" key="2">
    <source>
        <dbReference type="Proteomes" id="UP000053240"/>
    </source>
</evidence>
<proteinExistence type="predicted"/>
<name>A0A194R747_PAPMA</name>
<sequence>MAYWKKGFYPKLFTYVDLPSDVVGLVTEKSVGCIAETGADINILQRVFQWQFDDDKTSKKFSFCLFKSTGLIDDSGKFDENQIVNSLYRNSNKKDEIAKVAKECSELGIEFSEEDLLKFSLELVPTVNPHLRLRLGSGRHLSELFAITGFPHS</sequence>
<dbReference type="CDD" id="cd23992">
    <property type="entry name" value="PBP_GOBP"/>
    <property type="match status" value="1"/>
</dbReference>
<dbReference type="AlphaFoldDB" id="A0A194R747"/>
<evidence type="ECO:0000313" key="1">
    <source>
        <dbReference type="EMBL" id="KPJ11691.1"/>
    </source>
</evidence>
<dbReference type="InParanoid" id="A0A194R747"/>
<dbReference type="Proteomes" id="UP000053240">
    <property type="component" value="Unassembled WGS sequence"/>
</dbReference>
<dbReference type="InterPro" id="IPR036728">
    <property type="entry name" value="PBP_GOBP_sf"/>
</dbReference>
<reference evidence="1 2" key="1">
    <citation type="journal article" date="2015" name="Nat. Commun.">
        <title>Outbred genome sequencing and CRISPR/Cas9 gene editing in butterflies.</title>
        <authorList>
            <person name="Li X."/>
            <person name="Fan D."/>
            <person name="Zhang W."/>
            <person name="Liu G."/>
            <person name="Zhang L."/>
            <person name="Zhao L."/>
            <person name="Fang X."/>
            <person name="Chen L."/>
            <person name="Dong Y."/>
            <person name="Chen Y."/>
            <person name="Ding Y."/>
            <person name="Zhao R."/>
            <person name="Feng M."/>
            <person name="Zhu Y."/>
            <person name="Feng Y."/>
            <person name="Jiang X."/>
            <person name="Zhu D."/>
            <person name="Xiang H."/>
            <person name="Feng X."/>
            <person name="Li S."/>
            <person name="Wang J."/>
            <person name="Zhang G."/>
            <person name="Kronforst M.R."/>
            <person name="Wang W."/>
        </authorList>
    </citation>
    <scope>NUCLEOTIDE SEQUENCE [LARGE SCALE GENOMIC DNA]</scope>
    <source>
        <strain evidence="1">Ya'a_city_454_Pm</strain>
        <tissue evidence="1">Whole body</tissue>
    </source>
</reference>
<dbReference type="Gene3D" id="1.10.238.20">
    <property type="entry name" value="Pheromone/general odorant binding protein domain"/>
    <property type="match status" value="1"/>
</dbReference>
<organism evidence="1 2">
    <name type="scientific">Papilio machaon</name>
    <name type="common">Old World swallowtail butterfly</name>
    <dbReference type="NCBI Taxonomy" id="76193"/>
    <lineage>
        <taxon>Eukaryota</taxon>
        <taxon>Metazoa</taxon>
        <taxon>Ecdysozoa</taxon>
        <taxon>Arthropoda</taxon>
        <taxon>Hexapoda</taxon>
        <taxon>Insecta</taxon>
        <taxon>Pterygota</taxon>
        <taxon>Neoptera</taxon>
        <taxon>Endopterygota</taxon>
        <taxon>Lepidoptera</taxon>
        <taxon>Glossata</taxon>
        <taxon>Ditrysia</taxon>
        <taxon>Papilionoidea</taxon>
        <taxon>Papilionidae</taxon>
        <taxon>Papilioninae</taxon>
        <taxon>Papilio</taxon>
    </lineage>
</organism>
<dbReference type="InterPro" id="IPR006170">
    <property type="entry name" value="PBP/GOBP"/>
</dbReference>
<gene>
    <name evidence="1" type="ORF">RR48_07997</name>
</gene>